<evidence type="ECO:0000259" key="10">
    <source>
        <dbReference type="Pfam" id="PF25230"/>
    </source>
</evidence>
<keyword evidence="12" id="KW-1185">Reference proteome</keyword>
<dbReference type="PANTHER" id="PTHR33908">
    <property type="entry name" value="MANNOSYLTRANSFERASE YKCB-RELATED"/>
    <property type="match status" value="1"/>
</dbReference>
<evidence type="ECO:0000256" key="4">
    <source>
        <dbReference type="ARBA" id="ARBA00022679"/>
    </source>
</evidence>
<feature type="domain" description="DUF7846" evidence="10">
    <location>
        <begin position="464"/>
        <end position="600"/>
    </location>
</feature>
<dbReference type="Pfam" id="PF13231">
    <property type="entry name" value="PMT_2"/>
    <property type="match status" value="1"/>
</dbReference>
<keyword evidence="4 11" id="KW-0808">Transferase</keyword>
<gene>
    <name evidence="11" type="ORF">ACFQL7_10625</name>
</gene>
<keyword evidence="3 11" id="KW-0328">Glycosyltransferase</keyword>
<dbReference type="PANTHER" id="PTHR33908:SF11">
    <property type="entry name" value="MEMBRANE PROTEIN"/>
    <property type="match status" value="1"/>
</dbReference>
<feature type="transmembrane region" description="Helical" evidence="8">
    <location>
        <begin position="415"/>
        <end position="433"/>
    </location>
</feature>
<proteinExistence type="predicted"/>
<keyword evidence="5 8" id="KW-0812">Transmembrane</keyword>
<sequence>MEWTKRRFRLAVGFLSVLAGGVVFLIGHEVFPYLSHNHDEGVYLQQASMLLHGKLWYTTDFPAAFRPWFFVQDGNRLYPKYTPVAALMYAPGVALGVPRLMLSVIAAGNVALVGLLGREAFDRPTGVLATGIALTTPFFLIISATFMAYAPTTLLNLLFAFGYIRMFRSQSRRYAVLAGAAIGLAFFSRPYTAVLFATPFLIHAVLTVGRHARERNIWTPIIEREAIVALFGVLGVGLALTYNHVVTGDALVFPYQAFAPLDGLGFGRRRILQHTTVYSADLAWRVNKHLVAELFTRWTTAAPIGATVAAIGLFPVALRYRERHTSPISDLTLRLAILGVCITVIVGNIYFWGTLNSLATIADPTDGFMAVFGPYYHFDLVLPLSVFGSAGVLWLGRSIRSALSVRLSTQSVRAVIIVLLVVSAPILAGAEYARMEEPIGKNLGGIEQQSELYAPFENESLDNALVLFPVPYGPWLSHPFQWLRNGGSLEDGDILYAQNLGPATDFGLIDAYPNRSHYRFTYRGKWPGNVMPHLQPLSIRNGTSHQLTTTVGTVGQPTAVRLTVDDDRIVRFRYPTNVSRPPENEQFDVRWSVNGTHVRLETINGTPVEAETTNTSVQEPLSGQAIVPTTPDGYPSDTIAIDGPTFVQLTMTFVKPNHNTVTYRYAMGVDANNESARLLWPGSPKVCQGSRHCGHEGMYIPEGEYPDGITTNTTVQTR</sequence>
<dbReference type="GeneID" id="76199857"/>
<dbReference type="AlphaFoldDB" id="A0ABD5YQR0"/>
<comment type="caution">
    <text evidence="11">The sequence shown here is derived from an EMBL/GenBank/DDBJ whole genome shotgun (WGS) entry which is preliminary data.</text>
</comment>
<feature type="transmembrane region" description="Helical" evidence="8">
    <location>
        <begin position="300"/>
        <end position="320"/>
    </location>
</feature>
<feature type="transmembrane region" description="Helical" evidence="8">
    <location>
        <begin position="12"/>
        <end position="34"/>
    </location>
</feature>
<evidence type="ECO:0000313" key="11">
    <source>
        <dbReference type="EMBL" id="MFC7190262.1"/>
    </source>
</evidence>
<dbReference type="GO" id="GO:0005886">
    <property type="term" value="C:plasma membrane"/>
    <property type="evidence" value="ECO:0007669"/>
    <property type="project" value="UniProtKB-SubCell"/>
</dbReference>
<evidence type="ECO:0000256" key="3">
    <source>
        <dbReference type="ARBA" id="ARBA00022676"/>
    </source>
</evidence>
<keyword evidence="6 8" id="KW-1133">Transmembrane helix</keyword>
<reference evidence="11 12" key="1">
    <citation type="journal article" date="2019" name="Int. J. Syst. Evol. Microbiol.">
        <title>The Global Catalogue of Microorganisms (GCM) 10K type strain sequencing project: providing services to taxonomists for standard genome sequencing and annotation.</title>
        <authorList>
            <consortium name="The Broad Institute Genomics Platform"/>
            <consortium name="The Broad Institute Genome Sequencing Center for Infectious Disease"/>
            <person name="Wu L."/>
            <person name="Ma J."/>
        </authorList>
    </citation>
    <scope>NUCLEOTIDE SEQUENCE [LARGE SCALE GENOMIC DNA]</scope>
    <source>
        <strain evidence="11 12">RDMS1</strain>
    </source>
</reference>
<name>A0ABD5YQR0_9EURY</name>
<evidence type="ECO:0000259" key="9">
    <source>
        <dbReference type="Pfam" id="PF13231"/>
    </source>
</evidence>
<dbReference type="RefSeq" id="WP_248906972.1">
    <property type="nucleotide sequence ID" value="NZ_CP109979.1"/>
</dbReference>
<keyword evidence="2" id="KW-1003">Cell membrane</keyword>
<dbReference type="Pfam" id="PF25230">
    <property type="entry name" value="DUF7846"/>
    <property type="match status" value="1"/>
</dbReference>
<protein>
    <submittedName>
        <fullName evidence="11">ArnT family glycosyltransferase</fullName>
        <ecNumber evidence="11">2.4.-.-</ecNumber>
    </submittedName>
</protein>
<keyword evidence="7 8" id="KW-0472">Membrane</keyword>
<organism evidence="11 12">
    <name type="scientific">Halocatena marina</name>
    <dbReference type="NCBI Taxonomy" id="2934937"/>
    <lineage>
        <taxon>Archaea</taxon>
        <taxon>Methanobacteriati</taxon>
        <taxon>Methanobacteriota</taxon>
        <taxon>Stenosarchaea group</taxon>
        <taxon>Halobacteria</taxon>
        <taxon>Halobacteriales</taxon>
        <taxon>Natronomonadaceae</taxon>
        <taxon>Halocatena</taxon>
    </lineage>
</organism>
<feature type="transmembrane region" description="Helical" evidence="8">
    <location>
        <begin position="176"/>
        <end position="206"/>
    </location>
</feature>
<dbReference type="EC" id="2.4.-.-" evidence="11"/>
<feature type="transmembrane region" description="Helical" evidence="8">
    <location>
        <begin position="138"/>
        <end position="164"/>
    </location>
</feature>
<dbReference type="InterPro" id="IPR038731">
    <property type="entry name" value="RgtA/B/C-like"/>
</dbReference>
<dbReference type="GO" id="GO:0016757">
    <property type="term" value="F:glycosyltransferase activity"/>
    <property type="evidence" value="ECO:0007669"/>
    <property type="project" value="UniProtKB-KW"/>
</dbReference>
<evidence type="ECO:0000256" key="1">
    <source>
        <dbReference type="ARBA" id="ARBA00004651"/>
    </source>
</evidence>
<dbReference type="EMBL" id="JBHTAX010000001">
    <property type="protein sequence ID" value="MFC7190262.1"/>
    <property type="molecule type" value="Genomic_DNA"/>
</dbReference>
<comment type="subcellular location">
    <subcellularLocation>
        <location evidence="1">Cell membrane</location>
        <topology evidence="1">Multi-pass membrane protein</topology>
    </subcellularLocation>
</comment>
<accession>A0ABD5YQR0</accession>
<feature type="transmembrane region" description="Helical" evidence="8">
    <location>
        <begin position="97"/>
        <end position="117"/>
    </location>
</feature>
<evidence type="ECO:0000256" key="6">
    <source>
        <dbReference type="ARBA" id="ARBA00022989"/>
    </source>
</evidence>
<dbReference type="GO" id="GO:0008610">
    <property type="term" value="P:lipid biosynthetic process"/>
    <property type="evidence" value="ECO:0007669"/>
    <property type="project" value="UniProtKB-ARBA"/>
</dbReference>
<evidence type="ECO:0000256" key="2">
    <source>
        <dbReference type="ARBA" id="ARBA00022475"/>
    </source>
</evidence>
<feature type="domain" description="Glycosyltransferase RgtA/B/C/D-like" evidence="9">
    <location>
        <begin position="101"/>
        <end position="218"/>
    </location>
</feature>
<dbReference type="InterPro" id="IPR050297">
    <property type="entry name" value="LipidA_mod_glycosyltrf_83"/>
</dbReference>
<evidence type="ECO:0000256" key="8">
    <source>
        <dbReference type="SAM" id="Phobius"/>
    </source>
</evidence>
<feature type="transmembrane region" description="Helical" evidence="8">
    <location>
        <begin position="226"/>
        <end position="245"/>
    </location>
</feature>
<evidence type="ECO:0000313" key="12">
    <source>
        <dbReference type="Proteomes" id="UP001596417"/>
    </source>
</evidence>
<evidence type="ECO:0000256" key="5">
    <source>
        <dbReference type="ARBA" id="ARBA00022692"/>
    </source>
</evidence>
<evidence type="ECO:0000256" key="7">
    <source>
        <dbReference type="ARBA" id="ARBA00023136"/>
    </source>
</evidence>
<dbReference type="Proteomes" id="UP001596417">
    <property type="component" value="Unassembled WGS sequence"/>
</dbReference>
<feature type="transmembrane region" description="Helical" evidence="8">
    <location>
        <begin position="332"/>
        <end position="355"/>
    </location>
</feature>
<dbReference type="InterPro" id="IPR057168">
    <property type="entry name" value="DUF7846"/>
</dbReference>
<feature type="transmembrane region" description="Helical" evidence="8">
    <location>
        <begin position="375"/>
        <end position="395"/>
    </location>
</feature>